<evidence type="ECO:0000313" key="5">
    <source>
        <dbReference type="Proteomes" id="UP001153069"/>
    </source>
</evidence>
<feature type="region of interest" description="Disordered" evidence="1">
    <location>
        <begin position="816"/>
        <end position="839"/>
    </location>
</feature>
<evidence type="ECO:0000313" key="4">
    <source>
        <dbReference type="EMBL" id="CAB9528106.1"/>
    </source>
</evidence>
<evidence type="ECO:0000256" key="2">
    <source>
        <dbReference type="SAM" id="Phobius"/>
    </source>
</evidence>
<keyword evidence="3" id="KW-0732">Signal</keyword>
<evidence type="ECO:0000256" key="3">
    <source>
        <dbReference type="SAM" id="SignalP"/>
    </source>
</evidence>
<feature type="transmembrane region" description="Helical" evidence="2">
    <location>
        <begin position="492"/>
        <end position="517"/>
    </location>
</feature>
<dbReference type="EMBL" id="CAICTM010002146">
    <property type="protein sequence ID" value="CAB9528106.1"/>
    <property type="molecule type" value="Genomic_DNA"/>
</dbReference>
<organism evidence="4 5">
    <name type="scientific">Seminavis robusta</name>
    <dbReference type="NCBI Taxonomy" id="568900"/>
    <lineage>
        <taxon>Eukaryota</taxon>
        <taxon>Sar</taxon>
        <taxon>Stramenopiles</taxon>
        <taxon>Ochrophyta</taxon>
        <taxon>Bacillariophyta</taxon>
        <taxon>Bacillariophyceae</taxon>
        <taxon>Bacillariophycidae</taxon>
        <taxon>Naviculales</taxon>
        <taxon>Naviculaceae</taxon>
        <taxon>Seminavis</taxon>
    </lineage>
</organism>
<dbReference type="Proteomes" id="UP001153069">
    <property type="component" value="Unassembled WGS sequence"/>
</dbReference>
<keyword evidence="5" id="KW-1185">Reference proteome</keyword>
<feature type="chain" id="PRO_5040163193" evidence="3">
    <location>
        <begin position="23"/>
        <end position="880"/>
    </location>
</feature>
<feature type="transmembrane region" description="Helical" evidence="2">
    <location>
        <begin position="454"/>
        <end position="480"/>
    </location>
</feature>
<reference evidence="4" key="1">
    <citation type="submission" date="2020-06" db="EMBL/GenBank/DDBJ databases">
        <authorList>
            <consortium name="Plant Systems Biology data submission"/>
        </authorList>
    </citation>
    <scope>NUCLEOTIDE SEQUENCE</scope>
    <source>
        <strain evidence="4">D6</strain>
    </source>
</reference>
<feature type="region of interest" description="Disordered" evidence="1">
    <location>
        <begin position="60"/>
        <end position="121"/>
    </location>
</feature>
<dbReference type="OrthoDB" id="49098at2759"/>
<feature type="region of interest" description="Disordered" evidence="1">
    <location>
        <begin position="852"/>
        <end position="880"/>
    </location>
</feature>
<keyword evidence="2" id="KW-0472">Membrane</keyword>
<accession>A0A9N8EYV9</accession>
<feature type="compositionally biased region" description="Polar residues" evidence="1">
    <location>
        <begin position="820"/>
        <end position="836"/>
    </location>
</feature>
<sequence>MGVSSIASWIQFLLVAGQYCNGSRRSCYTYAFASFNDIGRSRAILRDMRLETFGFSRHVRQGRKHPGSTWWHPSVRSTITQRRQSEESSPDYQPEQDHQDRNQQSNESDQSTSKQPLEGQNQSFGKFTESYQEGDYFVWEVGDVEEDLTRLDYSISLDNAEDNLKYQERQEVLDAFAAQRRLLLPDMHRFVTRTLQWSLIFVLLKRFIKHSKADNQLATLVGTRLMTLPWDIHFWAITVLTPIVFLKIKRRVLAPPAPIPSDVQHLPLSYVESSPEIDWENPQTSCRDNVLCLAEQWSSAVTGVAYLGIFQILCRALVRVPAVADIPILRNLRFVPVFSAPLMAAVQFVTRLSAMVSVFQFPKLLFELQRKQQPRPLKMGVAILQQLIGSLLKWGMPVGLASDLSQVLAPLPRRSLIAIYGAAFAFLSAMEMRYNPSRKPSQIPSKTKRERAPLVRFLDIVASLGFSAVVLVASAYIAMLGIFHKPAALPRISWLAVATYGALLFSMIGPFCHLAAFQRIVDIVHTHDLSLTTEPEAMQETLNNPQKRQERYQWRHRLRWREPRRIDTVAGNPWSTFWHWVFISGSIEEKLYQMDEDIREKERNKQDDLLQQANIWKRLEKEKEHEIPGTPPPDRRVWKDAAMKRVAEFHQQDFEANKYTDPLGVAVQQTFGIGLVYMDDHLRPLDKDEQPSTRRLQARAAKSALKRVQELRREAIQKINQLGTGDEDPKEVEAKKTEIVLHVDSEIDRLGKRLAELTPYNDNPDGNATGLQFLGSHGLRAIPGRLVDAENSAIEELMRWYEVEILGLDPPDLSEAASFDNKTNNTKGDSFSNSPGDDSEIAHLRKRFAGSSFVDEDNEQAMNSNSTRKNDPDDMSTILV</sequence>
<name>A0A9N8EYV9_9STRA</name>
<proteinExistence type="predicted"/>
<dbReference type="AlphaFoldDB" id="A0A9N8EYV9"/>
<protein>
    <submittedName>
        <fullName evidence="4">Uncharacterized protein</fullName>
    </submittedName>
</protein>
<gene>
    <name evidence="4" type="ORF">SEMRO_2148_G316550.1</name>
</gene>
<feature type="compositionally biased region" description="Polar residues" evidence="1">
    <location>
        <begin position="102"/>
        <end position="121"/>
    </location>
</feature>
<keyword evidence="2" id="KW-1133">Transmembrane helix</keyword>
<feature type="signal peptide" evidence="3">
    <location>
        <begin position="1"/>
        <end position="22"/>
    </location>
</feature>
<evidence type="ECO:0000256" key="1">
    <source>
        <dbReference type="SAM" id="MobiDB-lite"/>
    </source>
</evidence>
<comment type="caution">
    <text evidence="4">The sequence shown here is derived from an EMBL/GenBank/DDBJ whole genome shotgun (WGS) entry which is preliminary data.</text>
</comment>
<keyword evidence="2" id="KW-0812">Transmembrane</keyword>